<evidence type="ECO:0000313" key="1">
    <source>
        <dbReference type="EMBL" id="MDN2483950.1"/>
    </source>
</evidence>
<dbReference type="RefSeq" id="WP_289964132.1">
    <property type="nucleotide sequence ID" value="NZ_JAUEOZ010000003.1"/>
</dbReference>
<dbReference type="Proteomes" id="UP001169719">
    <property type="component" value="Unassembled WGS sequence"/>
</dbReference>
<keyword evidence="2" id="KW-1185">Reference proteome</keyword>
<comment type="caution">
    <text evidence="1">The sequence shown here is derived from an EMBL/GenBank/DDBJ whole genome shotgun (WGS) entry which is preliminary data.</text>
</comment>
<dbReference type="EMBL" id="JAUEOZ010000003">
    <property type="protein sequence ID" value="MDN2483950.1"/>
    <property type="molecule type" value="Genomic_DNA"/>
</dbReference>
<name>A0ABT7Y7L6_9VIBR</name>
<evidence type="ECO:0000313" key="2">
    <source>
        <dbReference type="Proteomes" id="UP001169719"/>
    </source>
</evidence>
<reference evidence="1" key="1">
    <citation type="submission" date="2024-05" db="EMBL/GenBank/DDBJ databases">
        <title>Genome Sequences of Four Agar- Degrading Marine Bacteria.</title>
        <authorList>
            <person name="Phillips E.K."/>
            <person name="Shaffer J.C."/>
            <person name="Henson M.W."/>
            <person name="Temperton B."/>
            <person name="Thrash C.J."/>
            <person name="Martin M.O."/>
        </authorList>
    </citation>
    <scope>NUCLEOTIDE SEQUENCE</scope>
    <source>
        <strain evidence="1">EKP203</strain>
    </source>
</reference>
<accession>A0ABT7Y7L6</accession>
<organism evidence="1 2">
    <name type="scientific">Vibrio agarivorans</name>
    <dbReference type="NCBI Taxonomy" id="153622"/>
    <lineage>
        <taxon>Bacteria</taxon>
        <taxon>Pseudomonadati</taxon>
        <taxon>Pseudomonadota</taxon>
        <taxon>Gammaproteobacteria</taxon>
        <taxon>Vibrionales</taxon>
        <taxon>Vibrionaceae</taxon>
        <taxon>Vibrio</taxon>
    </lineage>
</organism>
<proteinExistence type="predicted"/>
<protein>
    <submittedName>
        <fullName evidence="1">Uncharacterized protein</fullName>
    </submittedName>
</protein>
<sequence length="215" mass="24618">MTSEREWRKIAKTQLALSGLPTVNEMEYRPYLTILFNLSLAKFGHSDYAKINIGILQAEVQCFTEQNRGSSHQPSLLWYALALLNDYLNQRKSNPFMGTVMDCGSCGASCFYHEESNRYSCCMCEASAEAGANRLPRAIPVIHSIRIERVRLHKRLDDLYVTSSERFKFYSHIASYLKQPLEHTHIGQVCSAEDVEAWDKAITNIEQKIERFKGV</sequence>
<gene>
    <name evidence="1" type="ORF">QWJ08_21580</name>
</gene>